<dbReference type="Pfam" id="PF13614">
    <property type="entry name" value="AAA_31"/>
    <property type="match status" value="1"/>
</dbReference>
<dbReference type="PANTHER" id="PTHR32309">
    <property type="entry name" value="TYROSINE-PROTEIN KINASE"/>
    <property type="match status" value="1"/>
</dbReference>
<dbReference type="RefSeq" id="WP_269885018.1">
    <property type="nucleotide sequence ID" value="NZ_JAQAGZ010000024.1"/>
</dbReference>
<dbReference type="GO" id="GO:0016301">
    <property type="term" value="F:kinase activity"/>
    <property type="evidence" value="ECO:0007669"/>
    <property type="project" value="UniProtKB-KW"/>
</dbReference>
<evidence type="ECO:0000313" key="10">
    <source>
        <dbReference type="EMBL" id="MCZ8516481.1"/>
    </source>
</evidence>
<gene>
    <name evidence="10" type="ORF">O9H85_29660</name>
</gene>
<sequence length="211" mass="23100">MPTWKDNFDKLPQVEETYVELKVNLDFSIKKSGIQSLAILSAGQGEGRTTCCLNLAVLYAKAGKKVVVLDANLRNPSLHSWFRDSNQTGLSTYLAKRTPYGELVKDSGYSNLMYIPAGTSPMNPSELLSSVEMDSLMAELKQSFDLIIMDTPPALQHIDAKIAASKCDGVLLVLEYGKVKPAAALKLKEELVHAEARLLGTVLNKVVRKSS</sequence>
<reference evidence="10 11" key="1">
    <citation type="submission" date="2022-12" db="EMBL/GenBank/DDBJ databases">
        <title>Draft genome sequence of Paenibacillus sp. dW9.</title>
        <authorList>
            <person name="Choi E.-W."/>
            <person name="Kim D.-U."/>
        </authorList>
    </citation>
    <scope>NUCLEOTIDE SEQUENCE [LARGE SCALE GENOMIC DNA]</scope>
    <source>
        <strain evidence="11">dW9</strain>
    </source>
</reference>
<dbReference type="InterPro" id="IPR027417">
    <property type="entry name" value="P-loop_NTPase"/>
</dbReference>
<evidence type="ECO:0000256" key="3">
    <source>
        <dbReference type="ARBA" id="ARBA00022679"/>
    </source>
</evidence>
<dbReference type="InterPro" id="IPR025669">
    <property type="entry name" value="AAA_dom"/>
</dbReference>
<protein>
    <recommendedName>
        <fullName evidence="2">non-specific protein-tyrosine kinase</fullName>
        <ecNumber evidence="2">2.7.10.2</ecNumber>
    </recommendedName>
</protein>
<evidence type="ECO:0000256" key="6">
    <source>
        <dbReference type="ARBA" id="ARBA00022840"/>
    </source>
</evidence>
<dbReference type="PANTHER" id="PTHR32309:SF13">
    <property type="entry name" value="FERRIC ENTEROBACTIN TRANSPORT PROTEIN FEPE"/>
    <property type="match status" value="1"/>
</dbReference>
<evidence type="ECO:0000256" key="1">
    <source>
        <dbReference type="ARBA" id="ARBA00007316"/>
    </source>
</evidence>
<evidence type="ECO:0000256" key="4">
    <source>
        <dbReference type="ARBA" id="ARBA00022741"/>
    </source>
</evidence>
<dbReference type="NCBIfam" id="TIGR01007">
    <property type="entry name" value="eps_fam"/>
    <property type="match status" value="1"/>
</dbReference>
<dbReference type="CDD" id="cd05387">
    <property type="entry name" value="BY-kinase"/>
    <property type="match status" value="1"/>
</dbReference>
<comment type="catalytic activity">
    <reaction evidence="8">
        <text>L-tyrosyl-[protein] + ATP = O-phospho-L-tyrosyl-[protein] + ADP + H(+)</text>
        <dbReference type="Rhea" id="RHEA:10596"/>
        <dbReference type="Rhea" id="RHEA-COMP:10136"/>
        <dbReference type="Rhea" id="RHEA-COMP:20101"/>
        <dbReference type="ChEBI" id="CHEBI:15378"/>
        <dbReference type="ChEBI" id="CHEBI:30616"/>
        <dbReference type="ChEBI" id="CHEBI:46858"/>
        <dbReference type="ChEBI" id="CHEBI:61978"/>
        <dbReference type="ChEBI" id="CHEBI:456216"/>
        <dbReference type="EC" id="2.7.10.2"/>
    </reaction>
</comment>
<keyword evidence="4" id="KW-0547">Nucleotide-binding</keyword>
<evidence type="ECO:0000259" key="9">
    <source>
        <dbReference type="Pfam" id="PF13614"/>
    </source>
</evidence>
<keyword evidence="7" id="KW-0829">Tyrosine-protein kinase</keyword>
<organism evidence="10 11">
    <name type="scientific">Paenibacillus gyeongsangnamensis</name>
    <dbReference type="NCBI Taxonomy" id="3388067"/>
    <lineage>
        <taxon>Bacteria</taxon>
        <taxon>Bacillati</taxon>
        <taxon>Bacillota</taxon>
        <taxon>Bacilli</taxon>
        <taxon>Bacillales</taxon>
        <taxon>Paenibacillaceae</taxon>
        <taxon>Paenibacillus</taxon>
    </lineage>
</organism>
<dbReference type="EC" id="2.7.10.2" evidence="2"/>
<evidence type="ECO:0000256" key="5">
    <source>
        <dbReference type="ARBA" id="ARBA00022777"/>
    </source>
</evidence>
<evidence type="ECO:0000256" key="2">
    <source>
        <dbReference type="ARBA" id="ARBA00011903"/>
    </source>
</evidence>
<dbReference type="InterPro" id="IPR005702">
    <property type="entry name" value="Wzc-like_C"/>
</dbReference>
<name>A0ABT4QHX1_9BACL</name>
<keyword evidence="3" id="KW-0808">Transferase</keyword>
<proteinExistence type="inferred from homology"/>
<evidence type="ECO:0000256" key="7">
    <source>
        <dbReference type="ARBA" id="ARBA00023137"/>
    </source>
</evidence>
<dbReference type="SUPFAM" id="SSF52540">
    <property type="entry name" value="P-loop containing nucleoside triphosphate hydrolases"/>
    <property type="match status" value="1"/>
</dbReference>
<keyword evidence="6" id="KW-0067">ATP-binding</keyword>
<dbReference type="InterPro" id="IPR050445">
    <property type="entry name" value="Bact_polysacc_biosynth/exp"/>
</dbReference>
<keyword evidence="5 10" id="KW-0418">Kinase</keyword>
<dbReference type="Proteomes" id="UP001527882">
    <property type="component" value="Unassembled WGS sequence"/>
</dbReference>
<comment type="caution">
    <text evidence="10">The sequence shown here is derived from an EMBL/GenBank/DDBJ whole genome shotgun (WGS) entry which is preliminary data.</text>
</comment>
<dbReference type="Gene3D" id="3.40.50.300">
    <property type="entry name" value="P-loop containing nucleotide triphosphate hydrolases"/>
    <property type="match status" value="1"/>
</dbReference>
<keyword evidence="11" id="KW-1185">Reference proteome</keyword>
<dbReference type="EMBL" id="JAQAGZ010000024">
    <property type="protein sequence ID" value="MCZ8516481.1"/>
    <property type="molecule type" value="Genomic_DNA"/>
</dbReference>
<evidence type="ECO:0000256" key="8">
    <source>
        <dbReference type="ARBA" id="ARBA00051245"/>
    </source>
</evidence>
<accession>A0ABT4QHX1</accession>
<comment type="similarity">
    <text evidence="1">Belongs to the CpsD/CapB family.</text>
</comment>
<feature type="domain" description="AAA" evidence="9">
    <location>
        <begin position="38"/>
        <end position="175"/>
    </location>
</feature>
<evidence type="ECO:0000313" key="11">
    <source>
        <dbReference type="Proteomes" id="UP001527882"/>
    </source>
</evidence>